<feature type="compositionally biased region" description="Basic and acidic residues" evidence="1">
    <location>
        <begin position="1"/>
        <end position="14"/>
    </location>
</feature>
<sequence>MSDARRAAAKRPGDSRAAGIAFHRLGRRAGPTPSHGDRAACAQNRGPEQ</sequence>
<gene>
    <name evidence="2" type="ORF">DM82_1805</name>
</gene>
<proteinExistence type="predicted"/>
<reference evidence="2 3" key="1">
    <citation type="submission" date="2014-06" db="EMBL/GenBank/DDBJ databases">
        <authorList>
            <person name="Bishop-Lilly K.A."/>
            <person name="Broomall S.M."/>
            <person name="Chain P.S."/>
            <person name="Chertkov O."/>
            <person name="Coyne S.R."/>
            <person name="Daligault H.E."/>
            <person name="Davenport K.W."/>
            <person name="Erkkila T."/>
            <person name="Frey K.G."/>
            <person name="Gibbons H.S."/>
            <person name="Gu W."/>
            <person name="Jaissle J."/>
            <person name="Johnson S.L."/>
            <person name="Koroleva G.I."/>
            <person name="Ladner J.T."/>
            <person name="Lo C.-C."/>
            <person name="Minogue T.D."/>
            <person name="Munk C."/>
            <person name="Palacios G.F."/>
            <person name="Redden C.L."/>
            <person name="Rosenzweig C.N."/>
            <person name="Scholz M.B."/>
            <person name="Teshima H."/>
            <person name="Xu Y."/>
        </authorList>
    </citation>
    <scope>NUCLEOTIDE SEQUENCE [LARGE SCALE GENOMIC DNA]</scope>
    <source>
        <strain evidence="2 3">EO147</strain>
    </source>
</reference>
<name>A0AAI8FN50_9BURK</name>
<evidence type="ECO:0000313" key="3">
    <source>
        <dbReference type="Proteomes" id="UP000029424"/>
    </source>
</evidence>
<dbReference type="EMBL" id="CP008726">
    <property type="protein sequence ID" value="AIO66500.1"/>
    <property type="molecule type" value="Genomic_DNA"/>
</dbReference>
<accession>A0AAI8FN50</accession>
<dbReference type="KEGG" id="bok:DM82_1805"/>
<evidence type="ECO:0000256" key="1">
    <source>
        <dbReference type="SAM" id="MobiDB-lite"/>
    </source>
</evidence>
<dbReference type="AlphaFoldDB" id="A0AAI8FN50"/>
<keyword evidence="3" id="KW-1185">Reference proteome</keyword>
<protein>
    <submittedName>
        <fullName evidence="2">Uncharacterized protein</fullName>
    </submittedName>
</protein>
<feature type="region of interest" description="Disordered" evidence="1">
    <location>
        <begin position="1"/>
        <end position="49"/>
    </location>
</feature>
<dbReference type="Proteomes" id="UP000029424">
    <property type="component" value="Chromosome 1"/>
</dbReference>
<evidence type="ECO:0000313" key="2">
    <source>
        <dbReference type="EMBL" id="AIO66500.1"/>
    </source>
</evidence>
<organism evidence="2 3">
    <name type="scientific">Burkholderia oklahomensis</name>
    <dbReference type="NCBI Taxonomy" id="342113"/>
    <lineage>
        <taxon>Bacteria</taxon>
        <taxon>Pseudomonadati</taxon>
        <taxon>Pseudomonadota</taxon>
        <taxon>Betaproteobacteria</taxon>
        <taxon>Burkholderiales</taxon>
        <taxon>Burkholderiaceae</taxon>
        <taxon>Burkholderia</taxon>
        <taxon>pseudomallei group</taxon>
    </lineage>
</organism>